<dbReference type="Pfam" id="PF07587">
    <property type="entry name" value="PSD1"/>
    <property type="match status" value="1"/>
</dbReference>
<organism evidence="3 4">
    <name type="scientific">Rubripirellula lacrimiformis</name>
    <dbReference type="NCBI Taxonomy" id="1930273"/>
    <lineage>
        <taxon>Bacteria</taxon>
        <taxon>Pseudomonadati</taxon>
        <taxon>Planctomycetota</taxon>
        <taxon>Planctomycetia</taxon>
        <taxon>Pirellulales</taxon>
        <taxon>Pirellulaceae</taxon>
        <taxon>Rubripirellula</taxon>
    </lineage>
</organism>
<dbReference type="KEGG" id="rlc:K227x_57470"/>
<protein>
    <recommendedName>
        <fullName evidence="5">Bacterial Ig-like domain (Group 2)</fullName>
    </recommendedName>
</protein>
<dbReference type="Proteomes" id="UP000318538">
    <property type="component" value="Chromosome"/>
</dbReference>
<sequence>MSDRLFARLSSVPIAVALVLLGIVCQTAVLPGSVLADQTAVDRPTDSELPVSFELDVQPILAAQGCNAGACHGKQRGQNGFQLSLLGFDSDFDYASIVRQARGRRLTIRSPESSLLIQKATAQLPHGGGRKIEVGSDSYATLVAWIRQGAPRRVDDEPSVTSVEIAKTEFLLKPAEVDQLSVVAHYSDGSTRDVTSLTGYLANDSAVVSVDDSGKLVAGPIPGETAVMARYMNHIRVANVSIPRTASLPDGYYDQQPRANFIDDLVYDKLNQLQIQLSDPASESIFLRRVYTDVIGRVPTVEEADQFLRSSDPAKREQLVDHLLNQPEYIDHWANQWADLLRPNPYRVGIKAVLNYDNWIRQQFREDVSYDEFARRLITAKGSTWQNGASTLFRDRRSPDEVATLVSQLFLGVRLECAKCHHHPFEKWSQHDFYSFAAYFGKVGRKGTGLSPPISGGEEIVFVSTKGDVKHPVTDEVLAPSPLFGKADVPEGTDPRDALATWMTSPQNDYFAKVHVNRLWAHLMGRGIVDPVDDLRSTNPPSNPALLDALAVHFQESGYNQKDLIKSIVLSNVYSLSSVPNETNASDRLNYSRHYRHRLRAEVLADAVADVTETSESFSALAPQSRSNQVWTHRIESVFLDTFGRPDENQDPPCERIPDSSVTQTLHLMNSTQIDGRIRSDSSRAARLAKSDQSAADLVSELYLAIFSRTPNADEQRYCESLITDAGENRRTAVEDLMWAMMNSPEFIIQN</sequence>
<evidence type="ECO:0000259" key="2">
    <source>
        <dbReference type="Pfam" id="PF07587"/>
    </source>
</evidence>
<dbReference type="InterPro" id="IPR011444">
    <property type="entry name" value="DUF1549"/>
</dbReference>
<dbReference type="RefSeq" id="WP_145175109.1">
    <property type="nucleotide sequence ID" value="NZ_CP036525.1"/>
</dbReference>
<dbReference type="AlphaFoldDB" id="A0A517NJL9"/>
<accession>A0A517NJL9</accession>
<dbReference type="EMBL" id="CP036525">
    <property type="protein sequence ID" value="QDT07320.1"/>
    <property type="molecule type" value="Genomic_DNA"/>
</dbReference>
<dbReference type="InterPro" id="IPR022655">
    <property type="entry name" value="DUF1553"/>
</dbReference>
<evidence type="ECO:0000313" key="4">
    <source>
        <dbReference type="Proteomes" id="UP000318538"/>
    </source>
</evidence>
<evidence type="ECO:0008006" key="5">
    <source>
        <dbReference type="Google" id="ProtNLM"/>
    </source>
</evidence>
<dbReference type="PANTHER" id="PTHR35889:SF3">
    <property type="entry name" value="F-BOX DOMAIN-CONTAINING PROTEIN"/>
    <property type="match status" value="1"/>
</dbReference>
<feature type="domain" description="DUF1549" evidence="1">
    <location>
        <begin position="262"/>
        <end position="443"/>
    </location>
</feature>
<evidence type="ECO:0000313" key="3">
    <source>
        <dbReference type="EMBL" id="QDT07320.1"/>
    </source>
</evidence>
<gene>
    <name evidence="3" type="ORF">K227x_57470</name>
</gene>
<dbReference type="Pfam" id="PF07583">
    <property type="entry name" value="PSCyt2"/>
    <property type="match status" value="1"/>
</dbReference>
<feature type="domain" description="DUF1553" evidence="2">
    <location>
        <begin position="496"/>
        <end position="722"/>
    </location>
</feature>
<evidence type="ECO:0000259" key="1">
    <source>
        <dbReference type="Pfam" id="PF07583"/>
    </source>
</evidence>
<reference evidence="3 4" key="1">
    <citation type="submission" date="2019-02" db="EMBL/GenBank/DDBJ databases">
        <title>Deep-cultivation of Planctomycetes and their phenomic and genomic characterization uncovers novel biology.</title>
        <authorList>
            <person name="Wiegand S."/>
            <person name="Jogler M."/>
            <person name="Boedeker C."/>
            <person name="Pinto D."/>
            <person name="Vollmers J."/>
            <person name="Rivas-Marin E."/>
            <person name="Kohn T."/>
            <person name="Peeters S.H."/>
            <person name="Heuer A."/>
            <person name="Rast P."/>
            <person name="Oberbeckmann S."/>
            <person name="Bunk B."/>
            <person name="Jeske O."/>
            <person name="Meyerdierks A."/>
            <person name="Storesund J.E."/>
            <person name="Kallscheuer N."/>
            <person name="Luecker S."/>
            <person name="Lage O.M."/>
            <person name="Pohl T."/>
            <person name="Merkel B.J."/>
            <person name="Hornburger P."/>
            <person name="Mueller R.-W."/>
            <person name="Bruemmer F."/>
            <person name="Labrenz M."/>
            <person name="Spormann A.M."/>
            <person name="Op den Camp H."/>
            <person name="Overmann J."/>
            <person name="Amann R."/>
            <person name="Jetten M.S.M."/>
            <person name="Mascher T."/>
            <person name="Medema M.H."/>
            <person name="Devos D.P."/>
            <person name="Kaster A.-K."/>
            <person name="Ovreas L."/>
            <person name="Rohde M."/>
            <person name="Galperin M.Y."/>
            <person name="Jogler C."/>
        </authorList>
    </citation>
    <scope>NUCLEOTIDE SEQUENCE [LARGE SCALE GENOMIC DNA]</scope>
    <source>
        <strain evidence="3 4">K22_7</strain>
    </source>
</reference>
<dbReference type="OrthoDB" id="289126at2"/>
<dbReference type="Gene3D" id="2.60.40.1080">
    <property type="match status" value="1"/>
</dbReference>
<name>A0A517NJL9_9BACT</name>
<keyword evidence="4" id="KW-1185">Reference proteome</keyword>
<proteinExistence type="predicted"/>
<dbReference type="PANTHER" id="PTHR35889">
    <property type="entry name" value="CYCLOINULO-OLIGOSACCHARIDE FRUCTANOTRANSFERASE-RELATED"/>
    <property type="match status" value="1"/>
</dbReference>